<dbReference type="HOGENOM" id="CLU_096652_3_0_1"/>
<comment type="caution">
    <text evidence="7">The sequence shown here is derived from an EMBL/GenBank/DDBJ whole genome shotgun (WGS) entry which is preliminary data.</text>
</comment>
<dbReference type="EMBL" id="JPOX01000042">
    <property type="protein sequence ID" value="KFX42595.1"/>
    <property type="molecule type" value="Genomic_DNA"/>
</dbReference>
<gene>
    <name evidence="7" type="ORF">GQ26_0420040</name>
</gene>
<evidence type="ECO:0000256" key="2">
    <source>
        <dbReference type="ARBA" id="ARBA00007590"/>
    </source>
</evidence>
<dbReference type="InterPro" id="IPR044890">
    <property type="entry name" value="TMEM14_sf"/>
</dbReference>
<evidence type="ECO:0000256" key="3">
    <source>
        <dbReference type="ARBA" id="ARBA00022692"/>
    </source>
</evidence>
<evidence type="ECO:0000256" key="6">
    <source>
        <dbReference type="SAM" id="Phobius"/>
    </source>
</evidence>
<comment type="similarity">
    <text evidence="2">Belongs to the TMEM14 family.</text>
</comment>
<protein>
    <submittedName>
        <fullName evidence="7">Uncharacterized protein</fullName>
    </submittedName>
</protein>
<dbReference type="PANTHER" id="PTHR12668">
    <property type="entry name" value="TRANSMEMBRANE PROTEIN 14, 15"/>
    <property type="match status" value="1"/>
</dbReference>
<dbReference type="Gene3D" id="1.10.10.1740">
    <property type="entry name" value="Transmembrane protein 14-like"/>
    <property type="match status" value="1"/>
</dbReference>
<evidence type="ECO:0000313" key="7">
    <source>
        <dbReference type="EMBL" id="KFX42595.1"/>
    </source>
</evidence>
<proteinExistence type="inferred from homology"/>
<keyword evidence="5 6" id="KW-0472">Membrane</keyword>
<feature type="transmembrane region" description="Helical" evidence="6">
    <location>
        <begin position="48"/>
        <end position="66"/>
    </location>
</feature>
<name>A0A093URR2_TALMA</name>
<evidence type="ECO:0000256" key="4">
    <source>
        <dbReference type="ARBA" id="ARBA00022989"/>
    </source>
</evidence>
<comment type="subcellular location">
    <subcellularLocation>
        <location evidence="1">Membrane</location>
    </subcellularLocation>
</comment>
<reference evidence="7" key="1">
    <citation type="journal article" date="2014" name="PLoS Genet.">
        <title>Signature Gene Expression Reveals Novel Clues to the Molecular Mechanisms of Dimorphic Transition in Penicillium marneffei.</title>
        <authorList>
            <person name="Yang E."/>
            <person name="Wang G."/>
            <person name="Cai J."/>
            <person name="Woo P.C."/>
            <person name="Lau S.K."/>
            <person name="Yuen K.-Y."/>
            <person name="Chow W.-N."/>
            <person name="Lin X."/>
        </authorList>
    </citation>
    <scope>NUCLEOTIDE SEQUENCE [LARGE SCALE GENOMIC DNA]</scope>
    <source>
        <strain evidence="7">PM1</strain>
    </source>
</reference>
<feature type="transmembrane region" description="Helical" evidence="6">
    <location>
        <begin position="101"/>
        <end position="120"/>
    </location>
</feature>
<keyword evidence="3 6" id="KW-0812">Transmembrane</keyword>
<organism evidence="7">
    <name type="scientific">Talaromyces marneffei PM1</name>
    <dbReference type="NCBI Taxonomy" id="1077442"/>
    <lineage>
        <taxon>Eukaryota</taxon>
        <taxon>Fungi</taxon>
        <taxon>Dikarya</taxon>
        <taxon>Ascomycota</taxon>
        <taxon>Pezizomycotina</taxon>
        <taxon>Eurotiomycetes</taxon>
        <taxon>Eurotiomycetidae</taxon>
        <taxon>Eurotiales</taxon>
        <taxon>Trichocomaceae</taxon>
        <taxon>Talaromyces</taxon>
        <taxon>Talaromyces sect. Talaromyces</taxon>
    </lineage>
</organism>
<dbReference type="eggNOG" id="KOG4267">
    <property type="taxonomic scope" value="Eukaryota"/>
</dbReference>
<evidence type="ECO:0000256" key="5">
    <source>
        <dbReference type="ARBA" id="ARBA00023136"/>
    </source>
</evidence>
<dbReference type="PANTHER" id="PTHR12668:SF15">
    <property type="entry name" value="UPF0136 DOMAIN PROTEIN (AFU_ORTHOLOGUE AFUA_1G03720)"/>
    <property type="match status" value="1"/>
</dbReference>
<sequence length="128" mass="13423">MVRPEESPSLYSPHDDIVSQDFTITSAGALSALTSLGGIIGYARTGSIPSIVAGLSVGALYLLSLLRLRSNQPYAVEIGLLASTVLAGSSVPRALRLRKPVPIALSVVATYGLVIFGLAFRDKRAARI</sequence>
<dbReference type="GO" id="GO:0016020">
    <property type="term" value="C:membrane"/>
    <property type="evidence" value="ECO:0007669"/>
    <property type="project" value="UniProtKB-SubCell"/>
</dbReference>
<dbReference type="AlphaFoldDB" id="A0A093URR2"/>
<evidence type="ECO:0000256" key="1">
    <source>
        <dbReference type="ARBA" id="ARBA00004370"/>
    </source>
</evidence>
<dbReference type="Pfam" id="PF03647">
    <property type="entry name" value="Tmemb_14"/>
    <property type="match status" value="1"/>
</dbReference>
<accession>A0A093URR2</accession>
<dbReference type="InterPro" id="IPR005349">
    <property type="entry name" value="TMEM14"/>
</dbReference>
<keyword evidence="4 6" id="KW-1133">Transmembrane helix</keyword>
<feature type="transmembrane region" description="Helical" evidence="6">
    <location>
        <begin position="21"/>
        <end position="42"/>
    </location>
</feature>